<dbReference type="OrthoDB" id="2414104at2759"/>
<feature type="binding site" evidence="13">
    <location>
        <position position="217"/>
    </location>
    <ligand>
        <name>[2Fe-2S] cluster</name>
        <dbReference type="ChEBI" id="CHEBI:190135"/>
    </ligand>
</feature>
<dbReference type="Pfam" id="PF04055">
    <property type="entry name" value="Radical_SAM"/>
    <property type="match status" value="1"/>
</dbReference>
<keyword evidence="9" id="KW-0093">Biotin biosynthesis</keyword>
<dbReference type="SFLD" id="SFLDG01278">
    <property type="entry name" value="biotin_synthase_like"/>
    <property type="match status" value="1"/>
</dbReference>
<dbReference type="InterPro" id="IPR024177">
    <property type="entry name" value="Biotin_synthase"/>
</dbReference>
<protein>
    <recommendedName>
        <fullName evidence="3">biotin synthase</fullName>
        <ecNumber evidence="3">2.8.1.6</ecNumber>
    </recommendedName>
</protein>
<dbReference type="SFLD" id="SFLDG01060">
    <property type="entry name" value="BATS_domain_containing"/>
    <property type="match status" value="1"/>
</dbReference>
<comment type="cofactor">
    <cofactor evidence="13">
        <name>[2Fe-2S] cluster</name>
        <dbReference type="ChEBI" id="CHEBI:190135"/>
    </cofactor>
    <text evidence="13">Binds 1 [2Fe-2S] cluster. The cluster is coordinated with 3 cysteines and 1 arginine.</text>
</comment>
<keyword evidence="11 13" id="KW-0411">Iron-sulfur</keyword>
<reference evidence="16 17" key="1">
    <citation type="submission" date="2016-03" db="EMBL/GenBank/DDBJ databases">
        <title>Whole genome sequencing of Grifola frondosa 9006-11.</title>
        <authorList>
            <person name="Min B."/>
            <person name="Park H."/>
            <person name="Kim J.-G."/>
            <person name="Cho H."/>
            <person name="Oh Y.-L."/>
            <person name="Kong W.-S."/>
            <person name="Choi I.-G."/>
        </authorList>
    </citation>
    <scope>NUCLEOTIDE SEQUENCE [LARGE SCALE GENOMIC DNA]</scope>
    <source>
        <strain evidence="16 17">9006-11</strain>
    </source>
</reference>
<evidence type="ECO:0000256" key="7">
    <source>
        <dbReference type="ARBA" id="ARBA00022714"/>
    </source>
</evidence>
<dbReference type="SMART" id="SM00729">
    <property type="entry name" value="Elp3"/>
    <property type="match status" value="1"/>
</dbReference>
<dbReference type="SUPFAM" id="SSF102114">
    <property type="entry name" value="Radical SAM enzymes"/>
    <property type="match status" value="1"/>
</dbReference>
<keyword evidence="4 13" id="KW-0004">4Fe-4S</keyword>
<evidence type="ECO:0000256" key="13">
    <source>
        <dbReference type="PIRSR" id="PIRSR001619-1"/>
    </source>
</evidence>
<keyword evidence="8 13" id="KW-0479">Metal-binding</keyword>
<feature type="domain" description="Radical SAM core" evidence="15">
    <location>
        <begin position="62"/>
        <end position="288"/>
    </location>
</feature>
<comment type="cofactor">
    <cofactor evidence="13">
        <name>[4Fe-4S] cluster</name>
        <dbReference type="ChEBI" id="CHEBI:49883"/>
    </cofactor>
    <text evidence="13">Binds 1 [4Fe-4S] cluster. The cluster is coordinated with 3 cysteines and an exchangeable S-adenosyl-L-methionine.</text>
</comment>
<dbReference type="GO" id="GO:0051539">
    <property type="term" value="F:4 iron, 4 sulfur cluster binding"/>
    <property type="evidence" value="ECO:0007669"/>
    <property type="project" value="UniProtKB-KW"/>
</dbReference>
<dbReference type="PANTHER" id="PTHR22976">
    <property type="entry name" value="BIOTIN SYNTHASE"/>
    <property type="match status" value="1"/>
</dbReference>
<comment type="pathway">
    <text evidence="1">Cofactor biosynthesis; biotin biosynthesis; biotin from 7,8-diaminononanoate: step 2/2.</text>
</comment>
<dbReference type="SMART" id="SM00876">
    <property type="entry name" value="BATS"/>
    <property type="match status" value="1"/>
</dbReference>
<evidence type="ECO:0000313" key="17">
    <source>
        <dbReference type="Proteomes" id="UP000092993"/>
    </source>
</evidence>
<dbReference type="InterPro" id="IPR013785">
    <property type="entry name" value="Aldolase_TIM"/>
</dbReference>
<dbReference type="OMA" id="NICTTHT"/>
<dbReference type="CDD" id="cd01335">
    <property type="entry name" value="Radical_SAM"/>
    <property type="match status" value="1"/>
</dbReference>
<dbReference type="GO" id="GO:0051537">
    <property type="term" value="F:2 iron, 2 sulfur cluster binding"/>
    <property type="evidence" value="ECO:0007669"/>
    <property type="project" value="UniProtKB-KW"/>
</dbReference>
<dbReference type="Pfam" id="PF06968">
    <property type="entry name" value="BATS"/>
    <property type="match status" value="1"/>
</dbReference>
<dbReference type="HAMAP" id="MF_01694">
    <property type="entry name" value="BioB"/>
    <property type="match status" value="1"/>
</dbReference>
<feature type="binding site" evidence="13">
    <location>
        <position position="87"/>
    </location>
    <ligand>
        <name>[4Fe-4S] cluster</name>
        <dbReference type="ChEBI" id="CHEBI:49883"/>
        <note>4Fe-4S-S-AdoMet</note>
    </ligand>
</feature>
<keyword evidence="10 13" id="KW-0408">Iron</keyword>
<dbReference type="UniPathway" id="UPA00078">
    <property type="reaction ID" value="UER00162"/>
</dbReference>
<dbReference type="EMBL" id="LUGG01000001">
    <property type="protein sequence ID" value="OBZ79781.1"/>
    <property type="molecule type" value="Genomic_DNA"/>
</dbReference>
<dbReference type="SFLD" id="SFLDF00272">
    <property type="entry name" value="biotin_synthase"/>
    <property type="match status" value="1"/>
</dbReference>
<evidence type="ECO:0000256" key="3">
    <source>
        <dbReference type="ARBA" id="ARBA00012236"/>
    </source>
</evidence>
<feature type="binding site" evidence="13">
    <location>
        <position position="80"/>
    </location>
    <ligand>
        <name>[4Fe-4S] cluster</name>
        <dbReference type="ChEBI" id="CHEBI:49883"/>
        <note>4Fe-4S-S-AdoMet</note>
    </ligand>
</feature>
<comment type="cofactor">
    <cofactor evidence="12">
        <name>[2Fe-2S] cluster</name>
        <dbReference type="ChEBI" id="CHEBI:190135"/>
    </cofactor>
</comment>
<accession>A0A1C7MSB8</accession>
<feature type="binding site" evidence="13">
    <location>
        <position position="84"/>
    </location>
    <ligand>
        <name>[4Fe-4S] cluster</name>
        <dbReference type="ChEBI" id="CHEBI:49883"/>
        <note>4Fe-4S-S-AdoMet</note>
    </ligand>
</feature>
<keyword evidence="5" id="KW-0808">Transferase</keyword>
<feature type="compositionally biased region" description="Low complexity" evidence="14">
    <location>
        <begin position="355"/>
        <end position="373"/>
    </location>
</feature>
<dbReference type="InterPro" id="IPR058240">
    <property type="entry name" value="rSAM_sf"/>
</dbReference>
<evidence type="ECO:0000256" key="6">
    <source>
        <dbReference type="ARBA" id="ARBA00022691"/>
    </source>
</evidence>
<comment type="similarity">
    <text evidence="2">Belongs to the radical SAM superfamily. Biotin synthase family.</text>
</comment>
<evidence type="ECO:0000256" key="4">
    <source>
        <dbReference type="ARBA" id="ARBA00022485"/>
    </source>
</evidence>
<name>A0A1C7MSB8_GRIFR</name>
<comment type="caution">
    <text evidence="16">The sequence shown here is derived from an EMBL/GenBank/DDBJ whole genome shotgun (WGS) entry which is preliminary data.</text>
</comment>
<dbReference type="STRING" id="5627.A0A1C7MSB8"/>
<evidence type="ECO:0000256" key="5">
    <source>
        <dbReference type="ARBA" id="ARBA00022679"/>
    </source>
</evidence>
<dbReference type="GO" id="GO:0046872">
    <property type="term" value="F:metal ion binding"/>
    <property type="evidence" value="ECO:0007669"/>
    <property type="project" value="UniProtKB-KW"/>
</dbReference>
<evidence type="ECO:0000256" key="14">
    <source>
        <dbReference type="SAM" id="MobiDB-lite"/>
    </source>
</evidence>
<evidence type="ECO:0000259" key="15">
    <source>
        <dbReference type="PROSITE" id="PS51918"/>
    </source>
</evidence>
<sequence>MFRAGHSARLPSQIRRTLATHASKPAPPATRRTWTKPEIQNIYDTPLLDLVFRAASTHRQHHDPGKIQLCTLMNIKTGGCTEDCSYCSQSSRYSTPTTASRLVEVEPVIEAARKAKANGSTRFCMGAAWRDLAGRKRGFERILEMVREVRGMGMEVCTTLGMLSPEQAKQLKEAGLTAYNHNLDTSREFYPEVITTRSYDERLDTISAVRDAGISVCSGGILGLGESDEDRVGLIWEVSKIIPCQRSSAYQRDPLENNEPVPYQTLLRTIATARVVLPKTIIRLAAGRQTLDENQQAMCFMAGANAVFTGEQMLTTPCSPWDEDKAMMNRWGLEGMRSFEQSSVARKEGDRLEVASEPVAPPSAASSEVRSSV</sequence>
<dbReference type="PROSITE" id="PS51918">
    <property type="entry name" value="RADICAL_SAM"/>
    <property type="match status" value="1"/>
</dbReference>
<evidence type="ECO:0000256" key="10">
    <source>
        <dbReference type="ARBA" id="ARBA00023004"/>
    </source>
</evidence>
<gene>
    <name evidence="16" type="primary">bio2</name>
    <name evidence="16" type="ORF">A0H81_00520</name>
</gene>
<dbReference type="InterPro" id="IPR002684">
    <property type="entry name" value="Biotin_synth/BioAB"/>
</dbReference>
<dbReference type="GO" id="GO:0004076">
    <property type="term" value="F:biotin synthase activity"/>
    <property type="evidence" value="ECO:0007669"/>
    <property type="project" value="UniProtKB-EC"/>
</dbReference>
<evidence type="ECO:0000256" key="12">
    <source>
        <dbReference type="ARBA" id="ARBA00034078"/>
    </source>
</evidence>
<dbReference type="GO" id="GO:0009102">
    <property type="term" value="P:biotin biosynthetic process"/>
    <property type="evidence" value="ECO:0007669"/>
    <property type="project" value="UniProtKB-UniPathway"/>
</dbReference>
<dbReference type="InterPro" id="IPR007197">
    <property type="entry name" value="rSAM"/>
</dbReference>
<dbReference type="AlphaFoldDB" id="A0A1C7MSB8"/>
<dbReference type="Gene3D" id="3.20.20.70">
    <property type="entry name" value="Aldolase class I"/>
    <property type="match status" value="1"/>
</dbReference>
<evidence type="ECO:0000256" key="11">
    <source>
        <dbReference type="ARBA" id="ARBA00023014"/>
    </source>
</evidence>
<dbReference type="PIRSF" id="PIRSF001619">
    <property type="entry name" value="Biotin_synth"/>
    <property type="match status" value="1"/>
</dbReference>
<feature type="binding site" evidence="13">
    <location>
        <position position="283"/>
    </location>
    <ligand>
        <name>[2Fe-2S] cluster</name>
        <dbReference type="ChEBI" id="CHEBI:190135"/>
    </ligand>
</feature>
<feature type="binding site" evidence="13">
    <location>
        <position position="157"/>
    </location>
    <ligand>
        <name>[2Fe-2S] cluster</name>
        <dbReference type="ChEBI" id="CHEBI:190135"/>
    </ligand>
</feature>
<evidence type="ECO:0000313" key="16">
    <source>
        <dbReference type="EMBL" id="OBZ79781.1"/>
    </source>
</evidence>
<feature type="region of interest" description="Disordered" evidence="14">
    <location>
        <begin position="342"/>
        <end position="373"/>
    </location>
</feature>
<feature type="region of interest" description="Disordered" evidence="14">
    <location>
        <begin position="1"/>
        <end position="32"/>
    </location>
</feature>
<feature type="binding site" evidence="13">
    <location>
        <position position="124"/>
    </location>
    <ligand>
        <name>[2Fe-2S] cluster</name>
        <dbReference type="ChEBI" id="CHEBI:190135"/>
    </ligand>
</feature>
<keyword evidence="6 13" id="KW-0949">S-adenosyl-L-methionine</keyword>
<dbReference type="SFLD" id="SFLDS00029">
    <property type="entry name" value="Radical_SAM"/>
    <property type="match status" value="1"/>
</dbReference>
<keyword evidence="7 13" id="KW-0001">2Fe-2S</keyword>
<dbReference type="InterPro" id="IPR010722">
    <property type="entry name" value="BATS_dom"/>
</dbReference>
<proteinExistence type="inferred from homology"/>
<evidence type="ECO:0000256" key="2">
    <source>
        <dbReference type="ARBA" id="ARBA00010765"/>
    </source>
</evidence>
<dbReference type="NCBIfam" id="TIGR00433">
    <property type="entry name" value="bioB"/>
    <property type="match status" value="1"/>
</dbReference>
<evidence type="ECO:0000256" key="9">
    <source>
        <dbReference type="ARBA" id="ARBA00022756"/>
    </source>
</evidence>
<dbReference type="Proteomes" id="UP000092993">
    <property type="component" value="Unassembled WGS sequence"/>
</dbReference>
<organism evidence="16 17">
    <name type="scientific">Grifola frondosa</name>
    <name type="common">Maitake</name>
    <name type="synonym">Polyporus frondosus</name>
    <dbReference type="NCBI Taxonomy" id="5627"/>
    <lineage>
        <taxon>Eukaryota</taxon>
        <taxon>Fungi</taxon>
        <taxon>Dikarya</taxon>
        <taxon>Basidiomycota</taxon>
        <taxon>Agaricomycotina</taxon>
        <taxon>Agaricomycetes</taxon>
        <taxon>Polyporales</taxon>
        <taxon>Grifolaceae</taxon>
        <taxon>Grifola</taxon>
    </lineage>
</organism>
<dbReference type="GO" id="GO:0005739">
    <property type="term" value="C:mitochondrion"/>
    <property type="evidence" value="ECO:0007669"/>
    <property type="project" value="TreeGrafter"/>
</dbReference>
<keyword evidence="17" id="KW-1185">Reference proteome</keyword>
<evidence type="ECO:0000256" key="1">
    <source>
        <dbReference type="ARBA" id="ARBA00004942"/>
    </source>
</evidence>
<feature type="compositionally biased region" description="Basic and acidic residues" evidence="14">
    <location>
        <begin position="345"/>
        <end position="354"/>
    </location>
</feature>
<dbReference type="EC" id="2.8.1.6" evidence="3"/>
<dbReference type="InterPro" id="IPR006638">
    <property type="entry name" value="Elp3/MiaA/NifB-like_rSAM"/>
</dbReference>
<evidence type="ECO:0000256" key="8">
    <source>
        <dbReference type="ARBA" id="ARBA00022723"/>
    </source>
</evidence>
<dbReference type="PANTHER" id="PTHR22976:SF2">
    <property type="entry name" value="BIOTIN SYNTHASE, MITOCHONDRIAL"/>
    <property type="match status" value="1"/>
</dbReference>